<dbReference type="Gene3D" id="1.20.120.520">
    <property type="entry name" value="nmb1532 protein domain like"/>
    <property type="match status" value="1"/>
</dbReference>
<dbReference type="Pfam" id="PF01814">
    <property type="entry name" value="Hemerythrin"/>
    <property type="match status" value="1"/>
</dbReference>
<dbReference type="InterPro" id="IPR012312">
    <property type="entry name" value="Hemerythrin-like"/>
</dbReference>
<dbReference type="PANTHER" id="PTHR39966">
    <property type="entry name" value="BLL2471 PROTEIN-RELATED"/>
    <property type="match status" value="1"/>
</dbReference>
<dbReference type="GO" id="GO:0005886">
    <property type="term" value="C:plasma membrane"/>
    <property type="evidence" value="ECO:0007669"/>
    <property type="project" value="TreeGrafter"/>
</dbReference>
<evidence type="ECO:0000256" key="1">
    <source>
        <dbReference type="SAM" id="Coils"/>
    </source>
</evidence>
<reference evidence="4" key="1">
    <citation type="submission" date="2015-08" db="EMBL/GenBank/DDBJ databases">
        <authorList>
            <person name="Babu N.S."/>
            <person name="Beckwith C.J."/>
            <person name="Beseler K.G."/>
            <person name="Brison A."/>
            <person name="Carone J.V."/>
            <person name="Caskin T.P."/>
            <person name="Diamond M."/>
            <person name="Durham M.E."/>
            <person name="Foxe J.M."/>
            <person name="Go M."/>
            <person name="Henderson B.A."/>
            <person name="Jones I.B."/>
            <person name="McGettigan J.A."/>
            <person name="Micheletti S.J."/>
            <person name="Nasrallah M.E."/>
            <person name="Ortiz D."/>
            <person name="Piller C.R."/>
            <person name="Privatt S.R."/>
            <person name="Schneider S.L."/>
            <person name="Sharp S."/>
            <person name="Smith T.C."/>
            <person name="Stanton J.D."/>
            <person name="Ullery H.E."/>
            <person name="Wilson R.J."/>
            <person name="Serrano M.G."/>
            <person name="Buck G."/>
            <person name="Lee V."/>
            <person name="Wang Y."/>
            <person name="Carvalho R."/>
            <person name="Voegtly L."/>
            <person name="Shi R."/>
            <person name="Duckworth R."/>
            <person name="Johnson A."/>
            <person name="Loviza R."/>
            <person name="Walstead R."/>
            <person name="Shah Z."/>
            <person name="Kiflezghi M."/>
            <person name="Wade K."/>
            <person name="Ball S.L."/>
            <person name="Bradley K.W."/>
            <person name="Asai D.J."/>
            <person name="Bowman C.A."/>
            <person name="Russell D.A."/>
            <person name="Pope W.H."/>
            <person name="Jacobs-Sera D."/>
            <person name="Hendrix R.W."/>
            <person name="Hatfull G.F."/>
        </authorList>
    </citation>
    <scope>NUCLEOTIDE SEQUENCE [LARGE SCALE GENOMIC DNA]</scope>
    <source>
        <strain evidence="4">JCM 19170</strain>
    </source>
</reference>
<proteinExistence type="predicted"/>
<evidence type="ECO:0000313" key="4">
    <source>
        <dbReference type="Proteomes" id="UP000182108"/>
    </source>
</evidence>
<evidence type="ECO:0000259" key="2">
    <source>
        <dbReference type="Pfam" id="PF01814"/>
    </source>
</evidence>
<dbReference type="AlphaFoldDB" id="A0A0K6ISW7"/>
<name>A0A0K6ISW7_9PROT</name>
<dbReference type="OrthoDB" id="8560984at2"/>
<dbReference type="CDD" id="cd12108">
    <property type="entry name" value="Hr-like"/>
    <property type="match status" value="1"/>
</dbReference>
<dbReference type="EMBL" id="CYHH01000003">
    <property type="protein sequence ID" value="CUB06432.1"/>
    <property type="molecule type" value="Genomic_DNA"/>
</dbReference>
<protein>
    <submittedName>
        <fullName evidence="3">Hemerythrin-like domain</fullName>
    </submittedName>
</protein>
<feature type="domain" description="Hemerythrin-like" evidence="2">
    <location>
        <begin position="4"/>
        <end position="139"/>
    </location>
</feature>
<gene>
    <name evidence="3" type="ORF">Ga0061068_103147</name>
</gene>
<evidence type="ECO:0000313" key="3">
    <source>
        <dbReference type="EMBL" id="CUB06432.1"/>
    </source>
</evidence>
<dbReference type="Proteomes" id="UP000182108">
    <property type="component" value="Unassembled WGS sequence"/>
</dbReference>
<dbReference type="RefSeq" id="WP_055423111.1">
    <property type="nucleotide sequence ID" value="NZ_CYHH01000003.1"/>
</dbReference>
<keyword evidence="1" id="KW-0175">Coiled coil</keyword>
<dbReference type="PANTHER" id="PTHR39966:SF1">
    <property type="entry name" value="HEMERYTHRIN-LIKE DOMAIN-CONTAINING PROTEIN"/>
    <property type="match status" value="1"/>
</dbReference>
<accession>A0A0K6ISW7</accession>
<organism evidence="3 4">
    <name type="scientific">Tepidiphilus thermophilus</name>
    <dbReference type="NCBI Taxonomy" id="876478"/>
    <lineage>
        <taxon>Bacteria</taxon>
        <taxon>Pseudomonadati</taxon>
        <taxon>Pseudomonadota</taxon>
        <taxon>Hydrogenophilia</taxon>
        <taxon>Hydrogenophilales</taxon>
        <taxon>Hydrogenophilaceae</taxon>
        <taxon>Tepidiphilus</taxon>
    </lineage>
</organism>
<feature type="coiled-coil region" evidence="1">
    <location>
        <begin position="64"/>
        <end position="98"/>
    </location>
</feature>
<sequence>MTAWRRIEDEHQAHAAIIHGLRYLIEAIEEGRQQPDFELLRAMVHYVAEYPERSHHPKEDRFLFARLKEKTHEADAVIARLEQEHAANEKRVAELQEALRAYAAGEAGGFETFKQAFGRYADFYRQHMITEEREILPLARRVFSAEDWAAIDEGWRTRPDPLAGATFTEDWEKAFRELVMRAPPPIGLGSTPSG</sequence>
<keyword evidence="4" id="KW-1185">Reference proteome</keyword>